<protein>
    <submittedName>
        <fullName evidence="1">Uncharacterized protein</fullName>
    </submittedName>
</protein>
<proteinExistence type="predicted"/>
<organism evidence="1 2">
    <name type="scientific">Aspergillus aculeatinus CBS 121060</name>
    <dbReference type="NCBI Taxonomy" id="1448322"/>
    <lineage>
        <taxon>Eukaryota</taxon>
        <taxon>Fungi</taxon>
        <taxon>Dikarya</taxon>
        <taxon>Ascomycota</taxon>
        <taxon>Pezizomycotina</taxon>
        <taxon>Eurotiomycetes</taxon>
        <taxon>Eurotiomycetidae</taxon>
        <taxon>Eurotiales</taxon>
        <taxon>Aspergillaceae</taxon>
        <taxon>Aspergillus</taxon>
        <taxon>Aspergillus subgen. Circumdati</taxon>
    </lineage>
</organism>
<sequence length="234" mass="25141">MAILAKASSLACFLIACLFFSSVIQALPVPGSNTPSGVSPMALAARSPREIPNSDEEKGLLNGLLEAIGLPSLSKLSHWKATTEPQPSHTDDSDKDSDSDNDNDDDDDDAANTPAETDSDSDSDSDPHAHAHSFIPDYYKNFKDNWTPAIDDGNSLTPTVDSIGDDIENDEDLDNINNGLLLSPPASTSNNNNSNKNEDLPKPTEDPQGFISSLKQRLEDVLKAAFDSRDELTL</sequence>
<gene>
    <name evidence="1" type="ORF">BO66DRAFT_459788</name>
</gene>
<dbReference type="EMBL" id="KZ824937">
    <property type="protein sequence ID" value="RAH74055.1"/>
    <property type="molecule type" value="Genomic_DNA"/>
</dbReference>
<evidence type="ECO:0000313" key="1">
    <source>
        <dbReference type="EMBL" id="RAH74055.1"/>
    </source>
</evidence>
<evidence type="ECO:0000313" key="2">
    <source>
        <dbReference type="Proteomes" id="UP000249661"/>
    </source>
</evidence>
<dbReference type="Proteomes" id="UP000249661">
    <property type="component" value="Unassembled WGS sequence"/>
</dbReference>
<accession>A0ACD1HKH3</accession>
<reference evidence="1" key="1">
    <citation type="submission" date="2018-02" db="EMBL/GenBank/DDBJ databases">
        <title>The genomes of Aspergillus section Nigri reveals drivers in fungal speciation.</title>
        <authorList>
            <consortium name="DOE Joint Genome Institute"/>
            <person name="Vesth T.C."/>
            <person name="Nybo J."/>
            <person name="Theobald S."/>
            <person name="Brandl J."/>
            <person name="Frisvad J.C."/>
            <person name="Nielsen K.F."/>
            <person name="Lyhne E.K."/>
            <person name="Kogle M.E."/>
            <person name="Kuo A."/>
            <person name="Riley R."/>
            <person name="Clum A."/>
            <person name="Nolan M."/>
            <person name="Lipzen A."/>
            <person name="Salamov A."/>
            <person name="Henrissat B."/>
            <person name="Wiebenga A."/>
            <person name="De vries R.P."/>
            <person name="Grigoriev I.V."/>
            <person name="Mortensen U.H."/>
            <person name="Andersen M.R."/>
            <person name="Baker S.E."/>
        </authorList>
    </citation>
    <scope>NUCLEOTIDE SEQUENCE</scope>
    <source>
        <strain evidence="1">CBS 121060</strain>
    </source>
</reference>
<name>A0ACD1HKH3_9EURO</name>
<keyword evidence="2" id="KW-1185">Reference proteome</keyword>